<keyword evidence="2 3" id="KW-0472">Membrane</keyword>
<feature type="transmembrane region" description="Helical" evidence="3">
    <location>
        <begin position="97"/>
        <end position="118"/>
    </location>
</feature>
<keyword evidence="5" id="KW-1185">Reference proteome</keyword>
<comment type="subcellular location">
    <subcellularLocation>
        <location evidence="2">Cell membrane</location>
        <topology evidence="2">Multi-pass membrane protein</topology>
    </subcellularLocation>
</comment>
<name>A0A1G5EXN6_9RHOB</name>
<proteinExistence type="inferred from homology"/>
<evidence type="ECO:0000256" key="1">
    <source>
        <dbReference type="ARBA" id="ARBA00010692"/>
    </source>
</evidence>
<reference evidence="4 5" key="1">
    <citation type="submission" date="2016-10" db="EMBL/GenBank/DDBJ databases">
        <authorList>
            <person name="de Groot N.N."/>
        </authorList>
    </citation>
    <scope>NUCLEOTIDE SEQUENCE [LARGE SCALE GENOMIC DNA]</scope>
    <source>
        <strain evidence="4 5">CGMCC 1.8925</strain>
    </source>
</reference>
<gene>
    <name evidence="4" type="ORF">SAMN05660710_01273</name>
</gene>
<dbReference type="GO" id="GO:0015225">
    <property type="term" value="F:biotin transmembrane transporter activity"/>
    <property type="evidence" value="ECO:0007669"/>
    <property type="project" value="UniProtKB-UniRule"/>
</dbReference>
<dbReference type="STRING" id="336292.SAMN05660710_01273"/>
<dbReference type="OrthoDB" id="9803495at2"/>
<accession>A0A1G5EXN6</accession>
<dbReference type="EMBL" id="FMVT01000003">
    <property type="protein sequence ID" value="SCY31581.1"/>
    <property type="molecule type" value="Genomic_DNA"/>
</dbReference>
<evidence type="ECO:0000313" key="5">
    <source>
        <dbReference type="Proteomes" id="UP000199502"/>
    </source>
</evidence>
<keyword evidence="2" id="KW-0813">Transport</keyword>
<feature type="transmembrane region" description="Helical" evidence="3">
    <location>
        <begin position="21"/>
        <end position="42"/>
    </location>
</feature>
<dbReference type="GO" id="GO:0005886">
    <property type="term" value="C:plasma membrane"/>
    <property type="evidence" value="ECO:0007669"/>
    <property type="project" value="UniProtKB-SubCell"/>
</dbReference>
<feature type="transmembrane region" description="Helical" evidence="3">
    <location>
        <begin position="130"/>
        <end position="154"/>
    </location>
</feature>
<protein>
    <recommendedName>
        <fullName evidence="2">Biotin transporter</fullName>
    </recommendedName>
</protein>
<feature type="transmembrane region" description="Helical" evidence="3">
    <location>
        <begin position="48"/>
        <end position="66"/>
    </location>
</feature>
<keyword evidence="2" id="KW-1003">Cell membrane</keyword>
<sequence length="193" mass="19894">MKSNVAALPQFSPLDLQHRSAAWKILAVGVGSLILTLSSWIVVPMVPVPVTMQTFAVTLIGALYGWRLGAATVLAWLGQAAVGLPVLAGGAGGLPHFFGPTGGYLLAFLLAAMVTGWLAERGWNGRRVGLAFVSMLVGNALCLVVGAAWLATIIGPKQAIIAGVLPFIVGGILKSGLAAVTLRVMTQGRKSKA</sequence>
<dbReference type="InterPro" id="IPR003784">
    <property type="entry name" value="BioY"/>
</dbReference>
<dbReference type="PIRSF" id="PIRSF016661">
    <property type="entry name" value="BioY"/>
    <property type="match status" value="1"/>
</dbReference>
<dbReference type="Pfam" id="PF02632">
    <property type="entry name" value="BioY"/>
    <property type="match status" value="1"/>
</dbReference>
<dbReference type="AlphaFoldDB" id="A0A1G5EXN6"/>
<dbReference type="Proteomes" id="UP000199502">
    <property type="component" value="Unassembled WGS sequence"/>
</dbReference>
<keyword evidence="3" id="KW-0812">Transmembrane</keyword>
<evidence type="ECO:0000256" key="3">
    <source>
        <dbReference type="SAM" id="Phobius"/>
    </source>
</evidence>
<evidence type="ECO:0000256" key="2">
    <source>
        <dbReference type="PIRNR" id="PIRNR016661"/>
    </source>
</evidence>
<dbReference type="Gene3D" id="1.10.1760.20">
    <property type="match status" value="1"/>
</dbReference>
<keyword evidence="3" id="KW-1133">Transmembrane helix</keyword>
<dbReference type="PANTHER" id="PTHR34295">
    <property type="entry name" value="BIOTIN TRANSPORTER BIOY"/>
    <property type="match status" value="1"/>
</dbReference>
<comment type="similarity">
    <text evidence="1 2">Belongs to the BioY family.</text>
</comment>
<organism evidence="4 5">
    <name type="scientific">Paracoccus tibetensis</name>
    <dbReference type="NCBI Taxonomy" id="336292"/>
    <lineage>
        <taxon>Bacteria</taxon>
        <taxon>Pseudomonadati</taxon>
        <taxon>Pseudomonadota</taxon>
        <taxon>Alphaproteobacteria</taxon>
        <taxon>Rhodobacterales</taxon>
        <taxon>Paracoccaceae</taxon>
        <taxon>Paracoccus</taxon>
    </lineage>
</organism>
<feature type="transmembrane region" description="Helical" evidence="3">
    <location>
        <begin position="160"/>
        <end position="182"/>
    </location>
</feature>
<evidence type="ECO:0000313" key="4">
    <source>
        <dbReference type="EMBL" id="SCY31581.1"/>
    </source>
</evidence>
<dbReference type="PANTHER" id="PTHR34295:SF1">
    <property type="entry name" value="BIOTIN TRANSPORTER BIOY"/>
    <property type="match status" value="1"/>
</dbReference>